<dbReference type="GO" id="GO:1990281">
    <property type="term" value="C:efflux pump complex"/>
    <property type="evidence" value="ECO:0007669"/>
    <property type="project" value="TreeGrafter"/>
</dbReference>
<feature type="domain" description="Multidrug resistance protein MdtA-like alpha-helical hairpin" evidence="3">
    <location>
        <begin position="114"/>
        <end position="182"/>
    </location>
</feature>
<gene>
    <name evidence="7" type="ORF">ENI35_01105</name>
</gene>
<dbReference type="Gene3D" id="2.40.420.20">
    <property type="match status" value="1"/>
</dbReference>
<proteinExistence type="inferred from homology"/>
<dbReference type="GO" id="GO:0015562">
    <property type="term" value="F:efflux transmembrane transporter activity"/>
    <property type="evidence" value="ECO:0007669"/>
    <property type="project" value="TreeGrafter"/>
</dbReference>
<accession>A0A7C1VW95</accession>
<name>A0A7C1VW95_DESA2</name>
<dbReference type="EMBL" id="DRIH01000036">
    <property type="protein sequence ID" value="HEC67406.1"/>
    <property type="molecule type" value="Genomic_DNA"/>
</dbReference>
<keyword evidence="2" id="KW-0175">Coiled coil</keyword>
<dbReference type="Gene3D" id="2.40.50.100">
    <property type="match status" value="1"/>
</dbReference>
<dbReference type="Pfam" id="PF25954">
    <property type="entry name" value="Beta-barrel_RND_2"/>
    <property type="match status" value="1"/>
</dbReference>
<dbReference type="Gene3D" id="1.10.287.470">
    <property type="entry name" value="Helix hairpin bin"/>
    <property type="match status" value="1"/>
</dbReference>
<dbReference type="InterPro" id="IPR058792">
    <property type="entry name" value="Beta-barrel_RND_2"/>
</dbReference>
<dbReference type="Gene3D" id="2.40.30.170">
    <property type="match status" value="1"/>
</dbReference>
<dbReference type="InterPro" id="IPR058625">
    <property type="entry name" value="MdtA-like_BSH"/>
</dbReference>
<evidence type="ECO:0000259" key="6">
    <source>
        <dbReference type="Pfam" id="PF25989"/>
    </source>
</evidence>
<evidence type="ECO:0000256" key="1">
    <source>
        <dbReference type="ARBA" id="ARBA00009477"/>
    </source>
</evidence>
<evidence type="ECO:0000256" key="2">
    <source>
        <dbReference type="SAM" id="Coils"/>
    </source>
</evidence>
<evidence type="ECO:0000259" key="3">
    <source>
        <dbReference type="Pfam" id="PF25876"/>
    </source>
</evidence>
<feature type="coiled-coil region" evidence="2">
    <location>
        <begin position="100"/>
        <end position="141"/>
    </location>
</feature>
<evidence type="ECO:0000259" key="4">
    <source>
        <dbReference type="Pfam" id="PF25917"/>
    </source>
</evidence>
<dbReference type="NCBIfam" id="TIGR01730">
    <property type="entry name" value="RND_mfp"/>
    <property type="match status" value="1"/>
</dbReference>
<feature type="domain" description="CusB-like beta-barrel" evidence="5">
    <location>
        <begin position="228"/>
        <end position="299"/>
    </location>
</feature>
<dbReference type="PANTHER" id="PTHR30469">
    <property type="entry name" value="MULTIDRUG RESISTANCE PROTEIN MDTA"/>
    <property type="match status" value="1"/>
</dbReference>
<feature type="domain" description="YknX-like C-terminal permuted SH3-like" evidence="6">
    <location>
        <begin position="306"/>
        <end position="376"/>
    </location>
</feature>
<dbReference type="Pfam" id="PF25876">
    <property type="entry name" value="HH_MFP_RND"/>
    <property type="match status" value="1"/>
</dbReference>
<dbReference type="InterPro" id="IPR058624">
    <property type="entry name" value="MdtA-like_HH"/>
</dbReference>
<comment type="similarity">
    <text evidence="1">Belongs to the membrane fusion protein (MFP) (TC 8.A.1) family.</text>
</comment>
<dbReference type="InterPro" id="IPR006143">
    <property type="entry name" value="RND_pump_MFP"/>
</dbReference>
<sequence length="382" mass="42956">MKKLLVGLILVIIGLGVSYQVYKLYQRSQHREKKLEVKVPVKVSKVQHRQMTWKLNLIGNIKPKQEVNVYPKIVGEILEKLLVEKGDRVKKGQLIGVIEKETITAKLNQAKAALNAARANLAQIEANLKSIEKDYKRIKRLYIQKVVSKQKLDHITAQYDATLAAKKSALAQIKQAEATLKEVQIRYHDHTIYAPISGVITARYVDEGAMMDIKKPIVRITDDSIVKVNVAINEKDLPYVKIGQIAYIKVDAYPDKVFKGKVKVINPRIDPATRTALIEIHIQNPKRLLKAGMFAHVNLILGKKLVLAVPKDALQKMPATGVYYLFVVDKNKIAHMRNVKTGISEGNFVEIIKGLKRGELVVTYGQNRLKEGLAVEIVGEQT</sequence>
<organism evidence="7">
    <name type="scientific">Desulfofervidus auxilii</name>
    <dbReference type="NCBI Taxonomy" id="1621989"/>
    <lineage>
        <taxon>Bacteria</taxon>
        <taxon>Pseudomonadati</taxon>
        <taxon>Thermodesulfobacteriota</taxon>
        <taxon>Candidatus Desulfofervidia</taxon>
        <taxon>Candidatus Desulfofervidales</taxon>
        <taxon>Candidatus Desulfofervidaceae</taxon>
        <taxon>Candidatus Desulfofervidus</taxon>
    </lineage>
</organism>
<dbReference type="Pfam" id="PF25917">
    <property type="entry name" value="BSH_RND"/>
    <property type="match status" value="1"/>
</dbReference>
<dbReference type="InterPro" id="IPR058637">
    <property type="entry name" value="YknX-like_C"/>
</dbReference>
<dbReference type="Pfam" id="PF25989">
    <property type="entry name" value="YknX_C"/>
    <property type="match status" value="1"/>
</dbReference>
<reference evidence="7" key="1">
    <citation type="journal article" date="2020" name="mSystems">
        <title>Genome- and Community-Level Interaction Insights into Carbon Utilization and Element Cycling Functions of Hydrothermarchaeota in Hydrothermal Sediment.</title>
        <authorList>
            <person name="Zhou Z."/>
            <person name="Liu Y."/>
            <person name="Xu W."/>
            <person name="Pan J."/>
            <person name="Luo Z.H."/>
            <person name="Li M."/>
        </authorList>
    </citation>
    <scope>NUCLEOTIDE SEQUENCE [LARGE SCALE GENOMIC DNA]</scope>
    <source>
        <strain evidence="7">HyVt-389</strain>
    </source>
</reference>
<evidence type="ECO:0000313" key="7">
    <source>
        <dbReference type="EMBL" id="HEC67406.1"/>
    </source>
</evidence>
<evidence type="ECO:0000259" key="5">
    <source>
        <dbReference type="Pfam" id="PF25954"/>
    </source>
</evidence>
<dbReference type="FunFam" id="2.40.30.170:FF:000010">
    <property type="entry name" value="Efflux RND transporter periplasmic adaptor subunit"/>
    <property type="match status" value="1"/>
</dbReference>
<dbReference type="Proteomes" id="UP000885738">
    <property type="component" value="Unassembled WGS sequence"/>
</dbReference>
<protein>
    <submittedName>
        <fullName evidence="7">Efflux RND transporter periplasmic adaptor subunit</fullName>
    </submittedName>
</protein>
<feature type="domain" description="Multidrug resistance protein MdtA-like barrel-sandwich hybrid" evidence="4">
    <location>
        <begin position="66"/>
        <end position="214"/>
    </location>
</feature>
<dbReference type="AlphaFoldDB" id="A0A7C1VW95"/>
<comment type="caution">
    <text evidence="7">The sequence shown here is derived from an EMBL/GenBank/DDBJ whole genome shotgun (WGS) entry which is preliminary data.</text>
</comment>
<dbReference type="SUPFAM" id="SSF111369">
    <property type="entry name" value="HlyD-like secretion proteins"/>
    <property type="match status" value="1"/>
</dbReference>